<name>A0ABU3X866_9BACI</name>
<evidence type="ECO:0000313" key="3">
    <source>
        <dbReference type="EMBL" id="MDV2684075.1"/>
    </source>
</evidence>
<dbReference type="InterPro" id="IPR022019">
    <property type="entry name" value="DUF3600"/>
</dbReference>
<proteinExistence type="predicted"/>
<dbReference type="RefSeq" id="WP_317121337.1">
    <property type="nucleotide sequence ID" value="NZ_JAWJBA010000002.1"/>
</dbReference>
<feature type="signal peptide" evidence="1">
    <location>
        <begin position="1"/>
        <end position="34"/>
    </location>
</feature>
<comment type="caution">
    <text evidence="3">The sequence shown here is derived from an EMBL/GenBank/DDBJ whole genome shotgun (WGS) entry which is preliminary data.</text>
</comment>
<dbReference type="EMBL" id="JAWJBA010000002">
    <property type="protein sequence ID" value="MDV2684075.1"/>
    <property type="molecule type" value="Genomic_DNA"/>
</dbReference>
<evidence type="ECO:0000259" key="2">
    <source>
        <dbReference type="Pfam" id="PF12207"/>
    </source>
</evidence>
<dbReference type="InterPro" id="IPR038267">
    <property type="entry name" value="ECF_sigma_eff"/>
</dbReference>
<accession>A0ABU3X866</accession>
<dbReference type="Gene3D" id="1.10.3950.10">
    <property type="entry name" value="putative ecf-type sigma factor negative effector from bacillus cereus"/>
    <property type="match status" value="1"/>
</dbReference>
<keyword evidence="1" id="KW-0732">Signal</keyword>
<evidence type="ECO:0000256" key="1">
    <source>
        <dbReference type="SAM" id="SignalP"/>
    </source>
</evidence>
<protein>
    <submittedName>
        <fullName evidence="3">DUF3600 domain-containing protein</fullName>
    </submittedName>
</protein>
<reference evidence="3 4" key="1">
    <citation type="submission" date="2023-10" db="EMBL/GenBank/DDBJ databases">
        <title>Screening of Alkalihalobacillus lindianensis BZ-TG-R113 and Its Alleviation of Salt Stress on Rapeseed Growth.</title>
        <authorList>
            <person name="Zhao B."/>
            <person name="Guo T."/>
        </authorList>
    </citation>
    <scope>NUCLEOTIDE SEQUENCE [LARGE SCALE GENOMIC DNA]</scope>
    <source>
        <strain evidence="3 4">BZ-TG-R113</strain>
    </source>
</reference>
<gene>
    <name evidence="3" type="ORF">RYX56_06805</name>
</gene>
<organism evidence="3 4">
    <name type="scientific">Alkalihalophilus lindianensis</name>
    <dbReference type="NCBI Taxonomy" id="1630542"/>
    <lineage>
        <taxon>Bacteria</taxon>
        <taxon>Bacillati</taxon>
        <taxon>Bacillota</taxon>
        <taxon>Bacilli</taxon>
        <taxon>Bacillales</taxon>
        <taxon>Bacillaceae</taxon>
        <taxon>Alkalihalophilus</taxon>
    </lineage>
</organism>
<feature type="chain" id="PRO_5045648464" evidence="1">
    <location>
        <begin position="35"/>
        <end position="204"/>
    </location>
</feature>
<dbReference type="Proteomes" id="UP001287282">
    <property type="component" value="Unassembled WGS sequence"/>
</dbReference>
<dbReference type="Pfam" id="PF12207">
    <property type="entry name" value="DUF3600"/>
    <property type="match status" value="1"/>
</dbReference>
<evidence type="ECO:0000313" key="4">
    <source>
        <dbReference type="Proteomes" id="UP001287282"/>
    </source>
</evidence>
<feature type="domain" description="DUF3600" evidence="2">
    <location>
        <begin position="38"/>
        <end position="199"/>
    </location>
</feature>
<sequence>MSQITIVKSGKSFEARLAGAILAALLLLPTSAFAFQTMFADELYGSFDDVKQKISYATMEQYLILNAKLEQAKGDLGKEDFEEFKSHLKVITAAKLEYGDPHGNIDYNQIPNEAVEKLEHTLMIIQPYFDQLNNLPSSKDVLSEAEYRDYVDALMSYEKILVQSGIDPSKGFSVETEVLPHLQAEFYEARTVLDYVNEKQSSHQ</sequence>
<keyword evidence="4" id="KW-1185">Reference proteome</keyword>